<gene>
    <name evidence="2" type="ORF">GCM10022215_38330</name>
</gene>
<dbReference type="EMBL" id="BAAAZH010000031">
    <property type="protein sequence ID" value="GAA4127650.1"/>
    <property type="molecule type" value="Genomic_DNA"/>
</dbReference>
<protein>
    <recommendedName>
        <fullName evidence="4">XRE family transcriptional regulator</fullName>
    </recommendedName>
</protein>
<dbReference type="Proteomes" id="UP001501495">
    <property type="component" value="Unassembled WGS sequence"/>
</dbReference>
<evidence type="ECO:0000313" key="2">
    <source>
        <dbReference type="EMBL" id="GAA4127650.1"/>
    </source>
</evidence>
<keyword evidence="3" id="KW-1185">Reference proteome</keyword>
<feature type="compositionally biased region" description="Basic and acidic residues" evidence="1">
    <location>
        <begin position="7"/>
        <end position="22"/>
    </location>
</feature>
<dbReference type="InterPro" id="IPR010982">
    <property type="entry name" value="Lambda_DNA-bd_dom_sf"/>
</dbReference>
<proteinExistence type="predicted"/>
<name>A0ABP7XXV0_9ACTN</name>
<evidence type="ECO:0000256" key="1">
    <source>
        <dbReference type="SAM" id="MobiDB-lite"/>
    </source>
</evidence>
<reference evidence="3" key="1">
    <citation type="journal article" date="2019" name="Int. J. Syst. Evol. Microbiol.">
        <title>The Global Catalogue of Microorganisms (GCM) 10K type strain sequencing project: providing services to taxonomists for standard genome sequencing and annotation.</title>
        <authorList>
            <consortium name="The Broad Institute Genomics Platform"/>
            <consortium name="The Broad Institute Genome Sequencing Center for Infectious Disease"/>
            <person name="Wu L."/>
            <person name="Ma J."/>
        </authorList>
    </citation>
    <scope>NUCLEOTIDE SEQUENCE [LARGE SCALE GENOMIC DNA]</scope>
    <source>
        <strain evidence="3">JCM 16703</strain>
    </source>
</reference>
<sequence>MNENEFNDPKRPAVEPQKERKAGIGLRWSRSPAEQLESTLERLMEMPPGPEREQMLASLAPYQREAISKMIELDDLVWAAIHGAPPLQEDPVAAALGLVPDATFRLDSTAFTQLCSRQGVKPTALAARLRERGWKVDAADVFRWRTSVASDVSPALIRAIGEELGVSPDDLVGAPAAQPAALDVVAERVTATKRFTDLVQRFALAQRISPSMANTMLRTRMLATVHRGEKPGAEQMLDSLETLVRTLESD</sequence>
<evidence type="ECO:0000313" key="3">
    <source>
        <dbReference type="Proteomes" id="UP001501495"/>
    </source>
</evidence>
<feature type="region of interest" description="Disordered" evidence="1">
    <location>
        <begin position="1"/>
        <end position="28"/>
    </location>
</feature>
<dbReference type="RefSeq" id="WP_344735102.1">
    <property type="nucleotide sequence ID" value="NZ_BAAAZH010000031.1"/>
</dbReference>
<dbReference type="Gene3D" id="1.10.260.40">
    <property type="entry name" value="lambda repressor-like DNA-binding domains"/>
    <property type="match status" value="1"/>
</dbReference>
<comment type="caution">
    <text evidence="2">The sequence shown here is derived from an EMBL/GenBank/DDBJ whole genome shotgun (WGS) entry which is preliminary data.</text>
</comment>
<evidence type="ECO:0008006" key="4">
    <source>
        <dbReference type="Google" id="ProtNLM"/>
    </source>
</evidence>
<accession>A0ABP7XXV0</accession>
<organism evidence="2 3">
    <name type="scientific">Nocardioides fonticola</name>
    <dbReference type="NCBI Taxonomy" id="450363"/>
    <lineage>
        <taxon>Bacteria</taxon>
        <taxon>Bacillati</taxon>
        <taxon>Actinomycetota</taxon>
        <taxon>Actinomycetes</taxon>
        <taxon>Propionibacteriales</taxon>
        <taxon>Nocardioidaceae</taxon>
        <taxon>Nocardioides</taxon>
    </lineage>
</organism>